<reference evidence="2" key="1">
    <citation type="thesis" date="2020" institute="ProQuest LLC" country="789 East Eisenhower Parkway, Ann Arbor, MI, USA">
        <title>Comparative Genomics and Chromosome Evolution.</title>
        <authorList>
            <person name="Mudd A.B."/>
        </authorList>
    </citation>
    <scope>NUCLEOTIDE SEQUENCE</scope>
    <source>
        <strain evidence="2">237g6f4</strain>
        <tissue evidence="2">Blood</tissue>
    </source>
</reference>
<feature type="compositionally biased region" description="Basic and acidic residues" evidence="1">
    <location>
        <begin position="97"/>
        <end position="106"/>
    </location>
</feature>
<evidence type="ECO:0000313" key="3">
    <source>
        <dbReference type="Proteomes" id="UP000824782"/>
    </source>
</evidence>
<gene>
    <name evidence="2" type="ORF">GDO81_001070</name>
</gene>
<comment type="caution">
    <text evidence="2">The sequence shown here is derived from an EMBL/GenBank/DDBJ whole genome shotgun (WGS) entry which is preliminary data.</text>
</comment>
<evidence type="ECO:0008006" key="4">
    <source>
        <dbReference type="Google" id="ProtNLM"/>
    </source>
</evidence>
<name>A0AAV7DA69_ENGPU</name>
<sequence length="106" mass="11442">MGSRPQRSSHQTGPTPYWLVWPVAGWACACPEVESAGYASTLVPAPGPERACRKQCTEDHRGAHPAHAQRRPPKSDGEGKNDAPTGQWRTSLGTGQHADKMGDNVR</sequence>
<dbReference type="EMBL" id="WNYA01000001">
    <property type="protein sequence ID" value="KAG8594101.1"/>
    <property type="molecule type" value="Genomic_DNA"/>
</dbReference>
<proteinExistence type="predicted"/>
<evidence type="ECO:0000313" key="2">
    <source>
        <dbReference type="EMBL" id="KAG8594101.1"/>
    </source>
</evidence>
<dbReference type="PROSITE" id="PS51257">
    <property type="entry name" value="PROKAR_LIPOPROTEIN"/>
    <property type="match status" value="1"/>
</dbReference>
<evidence type="ECO:0000256" key="1">
    <source>
        <dbReference type="SAM" id="MobiDB-lite"/>
    </source>
</evidence>
<protein>
    <recommendedName>
        <fullName evidence="4">Secreted protein</fullName>
    </recommendedName>
</protein>
<organism evidence="2 3">
    <name type="scientific">Engystomops pustulosus</name>
    <name type="common">Tungara frog</name>
    <name type="synonym">Physalaemus pustulosus</name>
    <dbReference type="NCBI Taxonomy" id="76066"/>
    <lineage>
        <taxon>Eukaryota</taxon>
        <taxon>Metazoa</taxon>
        <taxon>Chordata</taxon>
        <taxon>Craniata</taxon>
        <taxon>Vertebrata</taxon>
        <taxon>Euteleostomi</taxon>
        <taxon>Amphibia</taxon>
        <taxon>Batrachia</taxon>
        <taxon>Anura</taxon>
        <taxon>Neobatrachia</taxon>
        <taxon>Hyloidea</taxon>
        <taxon>Leptodactylidae</taxon>
        <taxon>Leiuperinae</taxon>
        <taxon>Engystomops</taxon>
    </lineage>
</organism>
<feature type="compositionally biased region" description="Basic residues" evidence="1">
    <location>
        <begin position="63"/>
        <end position="72"/>
    </location>
</feature>
<accession>A0AAV7DA69</accession>
<dbReference type="Proteomes" id="UP000824782">
    <property type="component" value="Unassembled WGS sequence"/>
</dbReference>
<dbReference type="AlphaFoldDB" id="A0AAV7DA69"/>
<feature type="compositionally biased region" description="Basic and acidic residues" evidence="1">
    <location>
        <begin position="50"/>
        <end position="62"/>
    </location>
</feature>
<keyword evidence="3" id="KW-1185">Reference proteome</keyword>
<feature type="region of interest" description="Disordered" evidence="1">
    <location>
        <begin position="40"/>
        <end position="106"/>
    </location>
</feature>